<dbReference type="InterPro" id="IPR037225">
    <property type="entry name" value="Nuo51_FMN-bd_sf"/>
</dbReference>
<gene>
    <name evidence="5" type="ORF">SAMN05192551_10231</name>
</gene>
<dbReference type="Gene3D" id="1.20.1440.230">
    <property type="entry name" value="NADH-ubiquinone oxidoreductase 51kDa subunit, iron-sulphur binding domain"/>
    <property type="match status" value="1"/>
</dbReference>
<keyword evidence="1" id="KW-0479">Metal-binding</keyword>
<dbReference type="GO" id="GO:0046872">
    <property type="term" value="F:metal ion binding"/>
    <property type="evidence" value="ECO:0007669"/>
    <property type="project" value="UniProtKB-KW"/>
</dbReference>
<evidence type="ECO:0000256" key="2">
    <source>
        <dbReference type="ARBA" id="ARBA00023004"/>
    </source>
</evidence>
<dbReference type="GO" id="GO:0051539">
    <property type="term" value="F:4 iron, 4 sulfur cluster binding"/>
    <property type="evidence" value="ECO:0007669"/>
    <property type="project" value="InterPro"/>
</dbReference>
<dbReference type="SUPFAM" id="SSF140490">
    <property type="entry name" value="Nqo1C-terminal domain-like"/>
    <property type="match status" value="1"/>
</dbReference>
<dbReference type="InterPro" id="IPR019575">
    <property type="entry name" value="Nuop51_4Fe4S-bd"/>
</dbReference>
<name>A0A1I3BV09_9FIRM</name>
<evidence type="ECO:0000313" key="5">
    <source>
        <dbReference type="EMBL" id="SFH65809.1"/>
    </source>
</evidence>
<keyword evidence="3" id="KW-0411">Iron-sulfur</keyword>
<dbReference type="EMBL" id="FOQA01000002">
    <property type="protein sequence ID" value="SFH65809.1"/>
    <property type="molecule type" value="Genomic_DNA"/>
</dbReference>
<dbReference type="OrthoDB" id="9805533at2"/>
<keyword evidence="6" id="KW-1185">Reference proteome</keyword>
<evidence type="ECO:0000256" key="1">
    <source>
        <dbReference type="ARBA" id="ARBA00022723"/>
    </source>
</evidence>
<dbReference type="STRING" id="69895.SAMN05192551_10231"/>
<dbReference type="Pfam" id="PF10589">
    <property type="entry name" value="NADH_4Fe-4S"/>
    <property type="match status" value="1"/>
</dbReference>
<evidence type="ECO:0000256" key="3">
    <source>
        <dbReference type="ARBA" id="ARBA00023014"/>
    </source>
</evidence>
<protein>
    <submittedName>
        <fullName evidence="5">NADH-quinone oxidoreductase subunit F</fullName>
    </submittedName>
</protein>
<dbReference type="AlphaFoldDB" id="A0A1I3BV09"/>
<accession>A0A1I3BV09</accession>
<keyword evidence="2" id="KW-0408">Iron</keyword>
<dbReference type="PANTHER" id="PTHR43578:SF3">
    <property type="entry name" value="NADH-QUINONE OXIDOREDUCTASE SUBUNIT F"/>
    <property type="match status" value="1"/>
</dbReference>
<dbReference type="RefSeq" id="WP_093370089.1">
    <property type="nucleotide sequence ID" value="NZ_FOQA01000002.1"/>
</dbReference>
<organism evidence="5 6">
    <name type="scientific">Tindallia magadiensis</name>
    <dbReference type="NCBI Taxonomy" id="69895"/>
    <lineage>
        <taxon>Bacteria</taxon>
        <taxon>Bacillati</taxon>
        <taxon>Bacillota</taxon>
        <taxon>Clostridia</taxon>
        <taxon>Peptostreptococcales</taxon>
        <taxon>Tindalliaceae</taxon>
        <taxon>Tindallia</taxon>
    </lineage>
</organism>
<dbReference type="Gene3D" id="3.40.50.11540">
    <property type="entry name" value="NADH-ubiquinone oxidoreductase 51kDa subunit"/>
    <property type="match status" value="1"/>
</dbReference>
<dbReference type="SUPFAM" id="SSF142019">
    <property type="entry name" value="Nqo1 FMN-binding domain-like"/>
    <property type="match status" value="1"/>
</dbReference>
<sequence>MENALWLNERELTSVEKISRDASNDGIMSDYNFPGCEIISEIMEAGLKSRDGRGESIGHYMQTLAVYEGAKSITTSIVHSKLDEMLALQNPYSLILGMYLSAKATLAEEITLFVSKENQFIAQMLNMRIRQLEKMGYFTSYPVRFSVNVLAHDQIHYTQDISLLTNYRENLSQARSPYRDMEDVWEKKKHFISNVETFLNISLVIRNGSQWYRSSGKEGNDGSKIFYVEHKGEGFLMEVDMGSTLREMMEKVSKKMDLPHRYVLQIGGDLGGFISHKELDLVIDDASFQQAGLLLGSGVVEVISEEAEAKKTLKNALRNNHKNSCGRCSVCREGIKRLGDLLETENQHENPQNREKISYLGNSIRHSALCGYGKTAINLIVTAAGNHSVDYSVGKE</sequence>
<dbReference type="Proteomes" id="UP000199287">
    <property type="component" value="Unassembled WGS sequence"/>
</dbReference>
<evidence type="ECO:0000313" key="6">
    <source>
        <dbReference type="Proteomes" id="UP000199287"/>
    </source>
</evidence>
<dbReference type="InterPro" id="IPR037207">
    <property type="entry name" value="Nuop51_4Fe4S-bd_sf"/>
</dbReference>
<feature type="domain" description="NADH-ubiquinone oxidoreductase 51kDa subunit iron-sulphur binding" evidence="4">
    <location>
        <begin position="313"/>
        <end position="384"/>
    </location>
</feature>
<dbReference type="Gene3D" id="3.10.20.600">
    <property type="match status" value="1"/>
</dbReference>
<proteinExistence type="predicted"/>
<dbReference type="SUPFAM" id="SSF142984">
    <property type="entry name" value="Nqo1 middle domain-like"/>
    <property type="match status" value="1"/>
</dbReference>
<evidence type="ECO:0000259" key="4">
    <source>
        <dbReference type="Pfam" id="PF10589"/>
    </source>
</evidence>
<reference evidence="6" key="1">
    <citation type="submission" date="2016-10" db="EMBL/GenBank/DDBJ databases">
        <authorList>
            <person name="Varghese N."/>
            <person name="Submissions S."/>
        </authorList>
    </citation>
    <scope>NUCLEOTIDE SEQUENCE [LARGE SCALE GENOMIC DNA]</scope>
    <source>
        <strain evidence="6">Z-7934</strain>
    </source>
</reference>
<dbReference type="PANTHER" id="PTHR43578">
    <property type="entry name" value="NADH-QUINONE OXIDOREDUCTASE SUBUNIT F"/>
    <property type="match status" value="1"/>
</dbReference>